<dbReference type="InterPro" id="IPR013320">
    <property type="entry name" value="ConA-like_dom_sf"/>
</dbReference>
<protein>
    <submittedName>
        <fullName evidence="2">Putative lectin/glucanase superfamily protein</fullName>
    </submittedName>
</protein>
<keyword evidence="2" id="KW-0430">Lectin</keyword>
<dbReference type="SUPFAM" id="SSF49785">
    <property type="entry name" value="Galactose-binding domain-like"/>
    <property type="match status" value="1"/>
</dbReference>
<dbReference type="SUPFAM" id="SSF49899">
    <property type="entry name" value="Concanavalin A-like lectins/glucanases"/>
    <property type="match status" value="1"/>
</dbReference>
<name>A0A6M3KG24_9ZZZZ</name>
<dbReference type="Pfam" id="PF13385">
    <property type="entry name" value="Laminin_G_3"/>
    <property type="match status" value="1"/>
</dbReference>
<organism evidence="2">
    <name type="scientific">viral metagenome</name>
    <dbReference type="NCBI Taxonomy" id="1070528"/>
    <lineage>
        <taxon>unclassified sequences</taxon>
        <taxon>metagenomes</taxon>
        <taxon>organismal metagenomes</taxon>
    </lineage>
</organism>
<dbReference type="Pfam" id="PF00754">
    <property type="entry name" value="F5_F8_type_C"/>
    <property type="match status" value="1"/>
</dbReference>
<reference evidence="2" key="1">
    <citation type="submission" date="2020-03" db="EMBL/GenBank/DDBJ databases">
        <title>The deep terrestrial virosphere.</title>
        <authorList>
            <person name="Holmfeldt K."/>
            <person name="Nilsson E."/>
            <person name="Simone D."/>
            <person name="Lopez-Fernandez M."/>
            <person name="Wu X."/>
            <person name="de Brujin I."/>
            <person name="Lundin D."/>
            <person name="Andersson A."/>
            <person name="Bertilsson S."/>
            <person name="Dopson M."/>
        </authorList>
    </citation>
    <scope>NUCLEOTIDE SEQUENCE</scope>
    <source>
        <strain evidence="2">MM415A00702</strain>
    </source>
</reference>
<dbReference type="InterPro" id="IPR000421">
    <property type="entry name" value="FA58C"/>
</dbReference>
<dbReference type="GO" id="GO:0030246">
    <property type="term" value="F:carbohydrate binding"/>
    <property type="evidence" value="ECO:0007669"/>
    <property type="project" value="UniProtKB-KW"/>
</dbReference>
<dbReference type="AlphaFoldDB" id="A0A6M3KG24"/>
<evidence type="ECO:0000259" key="1">
    <source>
        <dbReference type="Pfam" id="PF00754"/>
    </source>
</evidence>
<evidence type="ECO:0000313" key="2">
    <source>
        <dbReference type="EMBL" id="QJA80521.1"/>
    </source>
</evidence>
<sequence length="517" mass="56397">MSITLDLFEYSSDANAQAAYVSDGVYTNDLCTGGTVLSGGDLTDQPASYAFDDTFATSWYSSQLGTGISGVAYIGYDFGSGIAYAIKRFTTTSGDQTATQITSVILQYSDNGSSWTDVQTFSIPTTLDTKTTQDVTETVTAHRYWRLLANANLAAGEAWRQREVEFMGISLQSYSESTIKTQGSYSLKAIASTSSLNKTLTRTVSPTIDLSSQTKWKFDMQSNRTGSNVKVGLRNQETDSYTKLLLHCDASPFVDVIGKTLTNNGTITLDTTTKKFGAGSAVLNGSSQYFTLADSADFYLDADFTIDLQFYYDATYQNDGAIYWQRNTGDNDYKFLFGCDATKLYFSFRDAATYYAQIDATHGMNLNAWNHLALVRYGNVYTIYVNGSSIGTATESHAMPNYTDTVYIGLRTDISTYLGGKIDELRVSKGIARWTGNFTPPTLAYGSTIETTPNITSADTFQTVEVDISGVADADKNAIDQIIITPTNADSANTVYFDNMFAEIPALGGGLFFGINF</sequence>
<dbReference type="Gene3D" id="2.60.120.260">
    <property type="entry name" value="Galactose-binding domain-like"/>
    <property type="match status" value="1"/>
</dbReference>
<accession>A0A6M3KG24</accession>
<dbReference type="EMBL" id="MT142425">
    <property type="protein sequence ID" value="QJA80521.1"/>
    <property type="molecule type" value="Genomic_DNA"/>
</dbReference>
<dbReference type="Gene3D" id="2.60.120.200">
    <property type="match status" value="1"/>
</dbReference>
<proteinExistence type="predicted"/>
<feature type="domain" description="F5/8 type C" evidence="1">
    <location>
        <begin position="45"/>
        <end position="151"/>
    </location>
</feature>
<gene>
    <name evidence="2" type="ORF">MM415A00702_0020</name>
</gene>
<dbReference type="InterPro" id="IPR008979">
    <property type="entry name" value="Galactose-bd-like_sf"/>
</dbReference>